<evidence type="ECO:0000259" key="2">
    <source>
        <dbReference type="Pfam" id="PF03972"/>
    </source>
</evidence>
<sequence>MSAIPSPLEEAVLELAEWAHAVGEGRATVPASTDSALDRVLANLLAVTVGAAASAAQRELVAAWRPEPGAATLFGTGLRVPVETAAWMNGVAAVAMERDEGHKESKGHPAAQSFPAVLALAESLGSSGPRTRRALLVAYEVGARLGRATDFAPDVHTHGTFGVAGAAAGCAVLLGLDASGIRTAIDAGCALPVSTSWAPVLAGSAVRDQWIGAGNTAGIAAARFAAVRPHERVSGLEPALGGRLGTVDAETLVRGLDEGEWLIESGYLKRYSACAYTHGPADAALHARSLLASSGRSLDDVQAVELVVTGKAAELTATTWTTRHGAYFSVPFAVASALVHGDVDHSRSDPDHAAALLPIASVVDVRAASDADGPLFAASGRPARLTLRLHDAPPITVDVGHPLGDSTLTPFTPSAVDGLLDAALVEVERFDRHDVLAVVEALRLERPAGAALAALA</sequence>
<accession>A0A9X2E186</accession>
<feature type="domain" description="MmgE/PrpD C-terminal" evidence="3">
    <location>
        <begin position="271"/>
        <end position="405"/>
    </location>
</feature>
<dbReference type="Proteomes" id="UP001155240">
    <property type="component" value="Unassembled WGS sequence"/>
</dbReference>
<dbReference type="GO" id="GO:0016829">
    <property type="term" value="F:lyase activity"/>
    <property type="evidence" value="ECO:0007669"/>
    <property type="project" value="InterPro"/>
</dbReference>
<dbReference type="Pfam" id="PF03972">
    <property type="entry name" value="MmgE_PrpD_N"/>
    <property type="match status" value="1"/>
</dbReference>
<protein>
    <submittedName>
        <fullName evidence="4">MmgE/PrpD family protein</fullName>
    </submittedName>
</protein>
<dbReference type="RefSeq" id="WP_251947757.1">
    <property type="nucleotide sequence ID" value="NZ_JAMRYM010000104.1"/>
</dbReference>
<dbReference type="PANTHER" id="PTHR16943:SF8">
    <property type="entry name" value="2-METHYLCITRATE DEHYDRATASE"/>
    <property type="match status" value="1"/>
</dbReference>
<dbReference type="InterPro" id="IPR045337">
    <property type="entry name" value="MmgE_PrpD_C"/>
</dbReference>
<reference evidence="4" key="1">
    <citation type="submission" date="2022-06" db="EMBL/GenBank/DDBJ databases">
        <title>Whole genome shotgun sequencing (WGS) of Rathayibacter sp. ZW T2_19, isolated from stored onions (Allium cepa).</title>
        <authorList>
            <person name="Stoll D.A."/>
            <person name="Huch M."/>
        </authorList>
    </citation>
    <scope>NUCLEOTIDE SEQUENCE</scope>
    <source>
        <strain evidence="4">ZW T2_19</strain>
    </source>
</reference>
<dbReference type="Gene3D" id="1.10.4100.10">
    <property type="entry name" value="2-methylcitrate dehydratase PrpD"/>
    <property type="match status" value="1"/>
</dbReference>
<dbReference type="InterPro" id="IPR005656">
    <property type="entry name" value="MmgE_PrpD"/>
</dbReference>
<name>A0A9X2E186_9MICO</name>
<dbReference type="InterPro" id="IPR036148">
    <property type="entry name" value="MmgE/PrpD_sf"/>
</dbReference>
<evidence type="ECO:0000259" key="3">
    <source>
        <dbReference type="Pfam" id="PF19305"/>
    </source>
</evidence>
<proteinExistence type="inferred from homology"/>
<organism evidence="4 5">
    <name type="scientific">Rathayibacter rubneri</name>
    <dbReference type="NCBI Taxonomy" id="2950106"/>
    <lineage>
        <taxon>Bacteria</taxon>
        <taxon>Bacillati</taxon>
        <taxon>Actinomycetota</taxon>
        <taxon>Actinomycetes</taxon>
        <taxon>Micrococcales</taxon>
        <taxon>Microbacteriaceae</taxon>
        <taxon>Rathayibacter</taxon>
    </lineage>
</organism>
<dbReference type="InterPro" id="IPR042183">
    <property type="entry name" value="MmgE/PrpD_sf_1"/>
</dbReference>
<dbReference type="EMBL" id="JAMRYM010000104">
    <property type="protein sequence ID" value="MCM6764046.1"/>
    <property type="molecule type" value="Genomic_DNA"/>
</dbReference>
<keyword evidence="5" id="KW-1185">Reference proteome</keyword>
<evidence type="ECO:0000313" key="5">
    <source>
        <dbReference type="Proteomes" id="UP001155240"/>
    </source>
</evidence>
<evidence type="ECO:0000313" key="4">
    <source>
        <dbReference type="EMBL" id="MCM6764046.1"/>
    </source>
</evidence>
<dbReference type="AlphaFoldDB" id="A0A9X2E186"/>
<dbReference type="InterPro" id="IPR045336">
    <property type="entry name" value="MmgE_PrpD_N"/>
</dbReference>
<feature type="domain" description="MmgE/PrpD N-terminal" evidence="2">
    <location>
        <begin position="14"/>
        <end position="190"/>
    </location>
</feature>
<dbReference type="InterPro" id="IPR042188">
    <property type="entry name" value="MmgE/PrpD_sf_2"/>
</dbReference>
<dbReference type="PANTHER" id="PTHR16943">
    <property type="entry name" value="2-METHYLCITRATE DEHYDRATASE-RELATED"/>
    <property type="match status" value="1"/>
</dbReference>
<comment type="caution">
    <text evidence="4">The sequence shown here is derived from an EMBL/GenBank/DDBJ whole genome shotgun (WGS) entry which is preliminary data.</text>
</comment>
<dbReference type="SUPFAM" id="SSF103378">
    <property type="entry name" value="2-methylcitrate dehydratase PrpD"/>
    <property type="match status" value="1"/>
</dbReference>
<dbReference type="Gene3D" id="3.30.1330.120">
    <property type="entry name" value="2-methylcitrate dehydratase PrpD"/>
    <property type="match status" value="1"/>
</dbReference>
<dbReference type="Pfam" id="PF19305">
    <property type="entry name" value="MmgE_PrpD_C"/>
    <property type="match status" value="1"/>
</dbReference>
<evidence type="ECO:0000256" key="1">
    <source>
        <dbReference type="ARBA" id="ARBA00006174"/>
    </source>
</evidence>
<comment type="similarity">
    <text evidence="1">Belongs to the PrpD family.</text>
</comment>
<gene>
    <name evidence="4" type="ORF">NB037_16650</name>
</gene>